<dbReference type="PANTHER" id="PTHR35936:SF25">
    <property type="entry name" value="ABC TRANSPORTER SUBSTRATE-BINDING PROTEIN"/>
    <property type="match status" value="1"/>
</dbReference>
<comment type="similarity">
    <text evidence="1">Belongs to the bacterial solute-binding protein 3 family.</text>
</comment>
<evidence type="ECO:0000259" key="4">
    <source>
        <dbReference type="SMART" id="SM00062"/>
    </source>
</evidence>
<comment type="caution">
    <text evidence="5">The sequence shown here is derived from an EMBL/GenBank/DDBJ whole genome shotgun (WGS) entry which is preliminary data.</text>
</comment>
<proteinExistence type="inferred from homology"/>
<dbReference type="SMART" id="SM00062">
    <property type="entry name" value="PBPb"/>
    <property type="match status" value="1"/>
</dbReference>
<dbReference type="Proteomes" id="UP000429555">
    <property type="component" value="Unassembled WGS sequence"/>
</dbReference>
<keyword evidence="6" id="KW-1185">Reference proteome</keyword>
<dbReference type="RefSeq" id="WP_160344116.1">
    <property type="nucleotide sequence ID" value="NZ_WKJZ01000001.1"/>
</dbReference>
<gene>
    <name evidence="5" type="ORF">GJV18_07630</name>
</gene>
<evidence type="ECO:0000256" key="2">
    <source>
        <dbReference type="ARBA" id="ARBA00022729"/>
    </source>
</evidence>
<dbReference type="AlphaFoldDB" id="A0A6I4KS35"/>
<dbReference type="Gene3D" id="3.40.190.10">
    <property type="entry name" value="Periplasmic binding protein-like II"/>
    <property type="match status" value="2"/>
</dbReference>
<organism evidence="5 6">
    <name type="scientific">Pseudomonas xionganensis</name>
    <dbReference type="NCBI Taxonomy" id="2654845"/>
    <lineage>
        <taxon>Bacteria</taxon>
        <taxon>Pseudomonadati</taxon>
        <taxon>Pseudomonadota</taxon>
        <taxon>Gammaproteobacteria</taxon>
        <taxon>Pseudomonadales</taxon>
        <taxon>Pseudomonadaceae</taxon>
        <taxon>Pseudomonas</taxon>
    </lineage>
</organism>
<dbReference type="PANTHER" id="PTHR35936">
    <property type="entry name" value="MEMBRANE-BOUND LYTIC MUREIN TRANSGLYCOSYLASE F"/>
    <property type="match status" value="1"/>
</dbReference>
<evidence type="ECO:0000313" key="5">
    <source>
        <dbReference type="EMBL" id="MVW75185.1"/>
    </source>
</evidence>
<dbReference type="SUPFAM" id="SSF53850">
    <property type="entry name" value="Periplasmic binding protein-like II"/>
    <property type="match status" value="1"/>
</dbReference>
<evidence type="ECO:0000313" key="6">
    <source>
        <dbReference type="Proteomes" id="UP000429555"/>
    </source>
</evidence>
<accession>A0A6I4KS35</accession>
<dbReference type="InterPro" id="IPR001638">
    <property type="entry name" value="Solute-binding_3/MltF_N"/>
</dbReference>
<feature type="chain" id="PRO_5026104557" evidence="3">
    <location>
        <begin position="23"/>
        <end position="244"/>
    </location>
</feature>
<reference evidence="5 6" key="1">
    <citation type="submission" date="2019-11" db="EMBL/GenBank/DDBJ databases">
        <title>Pseudomonas flavidum sp. nov., isolated from Baiyang Lake.</title>
        <authorList>
            <person name="Zhao Y."/>
        </authorList>
    </citation>
    <scope>NUCLEOTIDE SEQUENCE [LARGE SCALE GENOMIC DNA]</scope>
    <source>
        <strain evidence="6">R-22-3 w-18</strain>
    </source>
</reference>
<sequence>MQGFVRALLLYCVVCIWANAQAATFEVGFYDYPPMMIEDGRQGIYQDIFDELAKLTGDQFNIQYYPYPRIGLLFNAEKLDIEPGVYPGWVHNQPVPGVFSVPFGKVVDVMVFAPGKRFPVKGPEDLRGKSVGLVRGYAYPDLLPLIKAGQIDRRNALNEAQLLEMLARMRFDQVVINKAVVQYSVLQIPEYRDLEIGDVMSAFDVSMRVQPRHEAWLEKLDAALLVLKKQGVIERIYAKYGVYL</sequence>
<protein>
    <submittedName>
        <fullName evidence="5">Transporter substrate-binding domain-containing protein</fullName>
    </submittedName>
</protein>
<keyword evidence="2 3" id="KW-0732">Signal</keyword>
<name>A0A6I4KS35_9PSED</name>
<evidence type="ECO:0000256" key="3">
    <source>
        <dbReference type="SAM" id="SignalP"/>
    </source>
</evidence>
<feature type="domain" description="Solute-binding protein family 3/N-terminal" evidence="4">
    <location>
        <begin position="24"/>
        <end position="244"/>
    </location>
</feature>
<feature type="signal peptide" evidence="3">
    <location>
        <begin position="1"/>
        <end position="22"/>
    </location>
</feature>
<evidence type="ECO:0000256" key="1">
    <source>
        <dbReference type="ARBA" id="ARBA00010333"/>
    </source>
</evidence>
<dbReference type="EMBL" id="WKJZ01000001">
    <property type="protein sequence ID" value="MVW75185.1"/>
    <property type="molecule type" value="Genomic_DNA"/>
</dbReference>